<evidence type="ECO:0000256" key="2">
    <source>
        <dbReference type="ARBA" id="ARBA00022723"/>
    </source>
</evidence>
<proteinExistence type="inferred from homology"/>
<dbReference type="EMBL" id="JAGMVJ010000028">
    <property type="protein sequence ID" value="KAH7070076.1"/>
    <property type="molecule type" value="Genomic_DNA"/>
</dbReference>
<dbReference type="GO" id="GO:0020037">
    <property type="term" value="F:heme binding"/>
    <property type="evidence" value="ECO:0007669"/>
    <property type="project" value="InterPro"/>
</dbReference>
<keyword evidence="6" id="KW-1133">Transmembrane helix</keyword>
<dbReference type="InterPro" id="IPR050121">
    <property type="entry name" value="Cytochrome_P450_monoxygenase"/>
</dbReference>
<evidence type="ECO:0000313" key="8">
    <source>
        <dbReference type="Proteomes" id="UP000813461"/>
    </source>
</evidence>
<dbReference type="PRINTS" id="PR00463">
    <property type="entry name" value="EP450I"/>
</dbReference>
<feature type="transmembrane region" description="Helical" evidence="6">
    <location>
        <begin position="12"/>
        <end position="32"/>
    </location>
</feature>
<dbReference type="Pfam" id="PF00067">
    <property type="entry name" value="p450"/>
    <property type="match status" value="1"/>
</dbReference>
<dbReference type="PROSITE" id="PS00086">
    <property type="entry name" value="CYTOCHROME_P450"/>
    <property type="match status" value="1"/>
</dbReference>
<dbReference type="InterPro" id="IPR036396">
    <property type="entry name" value="Cyt_P450_sf"/>
</dbReference>
<dbReference type="PRINTS" id="PR00385">
    <property type="entry name" value="P450"/>
</dbReference>
<evidence type="ECO:0000256" key="3">
    <source>
        <dbReference type="ARBA" id="ARBA00023004"/>
    </source>
</evidence>
<keyword evidence="3 4" id="KW-0408">Iron</keyword>
<name>A0A8K0QUL0_9PLEO</name>
<keyword evidence="5" id="KW-0503">Monooxygenase</keyword>
<keyword evidence="5" id="KW-0560">Oxidoreductase</keyword>
<dbReference type="AlphaFoldDB" id="A0A8K0QUL0"/>
<comment type="caution">
    <text evidence="7">The sequence shown here is derived from an EMBL/GenBank/DDBJ whole genome shotgun (WGS) entry which is preliminary data.</text>
</comment>
<feature type="binding site" description="axial binding residue" evidence="4">
    <location>
        <position position="447"/>
    </location>
    <ligand>
        <name>heme</name>
        <dbReference type="ChEBI" id="CHEBI:30413"/>
    </ligand>
    <ligandPart>
        <name>Fe</name>
        <dbReference type="ChEBI" id="CHEBI:18248"/>
    </ligandPart>
</feature>
<comment type="cofactor">
    <cofactor evidence="1 4">
        <name>heme</name>
        <dbReference type="ChEBI" id="CHEBI:30413"/>
    </cofactor>
</comment>
<dbReference type="GO" id="GO:0016705">
    <property type="term" value="F:oxidoreductase activity, acting on paired donors, with incorporation or reduction of molecular oxygen"/>
    <property type="evidence" value="ECO:0007669"/>
    <property type="project" value="InterPro"/>
</dbReference>
<reference evidence="7" key="1">
    <citation type="journal article" date="2021" name="Nat. Commun.">
        <title>Genetic determinants of endophytism in the Arabidopsis root mycobiome.</title>
        <authorList>
            <person name="Mesny F."/>
            <person name="Miyauchi S."/>
            <person name="Thiergart T."/>
            <person name="Pickel B."/>
            <person name="Atanasova L."/>
            <person name="Karlsson M."/>
            <person name="Huettel B."/>
            <person name="Barry K.W."/>
            <person name="Haridas S."/>
            <person name="Chen C."/>
            <person name="Bauer D."/>
            <person name="Andreopoulos W."/>
            <person name="Pangilinan J."/>
            <person name="LaButti K."/>
            <person name="Riley R."/>
            <person name="Lipzen A."/>
            <person name="Clum A."/>
            <person name="Drula E."/>
            <person name="Henrissat B."/>
            <person name="Kohler A."/>
            <person name="Grigoriev I.V."/>
            <person name="Martin F.M."/>
            <person name="Hacquard S."/>
        </authorList>
    </citation>
    <scope>NUCLEOTIDE SEQUENCE</scope>
    <source>
        <strain evidence="7">MPI-SDFR-AT-0120</strain>
    </source>
</reference>
<keyword evidence="2 4" id="KW-0479">Metal-binding</keyword>
<keyword evidence="6" id="KW-0812">Transmembrane</keyword>
<comment type="similarity">
    <text evidence="5">Belongs to the cytochrome P450 family.</text>
</comment>
<dbReference type="InterPro" id="IPR001128">
    <property type="entry name" value="Cyt_P450"/>
</dbReference>
<keyword evidence="8" id="KW-1185">Reference proteome</keyword>
<dbReference type="SUPFAM" id="SSF48264">
    <property type="entry name" value="Cytochrome P450"/>
    <property type="match status" value="1"/>
</dbReference>
<gene>
    <name evidence="7" type="ORF">FB567DRAFT_539776</name>
</gene>
<evidence type="ECO:0000256" key="6">
    <source>
        <dbReference type="SAM" id="Phobius"/>
    </source>
</evidence>
<dbReference type="CDD" id="cd11061">
    <property type="entry name" value="CYP67-like"/>
    <property type="match status" value="1"/>
</dbReference>
<organism evidence="7 8">
    <name type="scientific">Paraphoma chrysanthemicola</name>
    <dbReference type="NCBI Taxonomy" id="798071"/>
    <lineage>
        <taxon>Eukaryota</taxon>
        <taxon>Fungi</taxon>
        <taxon>Dikarya</taxon>
        <taxon>Ascomycota</taxon>
        <taxon>Pezizomycotina</taxon>
        <taxon>Dothideomycetes</taxon>
        <taxon>Pleosporomycetidae</taxon>
        <taxon>Pleosporales</taxon>
        <taxon>Pleosporineae</taxon>
        <taxon>Phaeosphaeriaceae</taxon>
        <taxon>Paraphoma</taxon>
    </lineage>
</organism>
<accession>A0A8K0QUL0</accession>
<dbReference type="PANTHER" id="PTHR24305">
    <property type="entry name" value="CYTOCHROME P450"/>
    <property type="match status" value="1"/>
</dbReference>
<dbReference type="Gene3D" id="1.10.630.10">
    <property type="entry name" value="Cytochrome P450"/>
    <property type="match status" value="1"/>
</dbReference>
<dbReference type="InterPro" id="IPR002401">
    <property type="entry name" value="Cyt_P450_E_grp-I"/>
</dbReference>
<dbReference type="GO" id="GO:0005506">
    <property type="term" value="F:iron ion binding"/>
    <property type="evidence" value="ECO:0007669"/>
    <property type="project" value="InterPro"/>
</dbReference>
<dbReference type="Proteomes" id="UP000813461">
    <property type="component" value="Unassembled WGS sequence"/>
</dbReference>
<evidence type="ECO:0000256" key="4">
    <source>
        <dbReference type="PIRSR" id="PIRSR602401-1"/>
    </source>
</evidence>
<dbReference type="PANTHER" id="PTHR24305:SF226">
    <property type="entry name" value="CYTOCHROME P450 MONOOXYGENASE"/>
    <property type="match status" value="1"/>
</dbReference>
<dbReference type="OrthoDB" id="1470350at2759"/>
<evidence type="ECO:0000256" key="1">
    <source>
        <dbReference type="ARBA" id="ARBA00001971"/>
    </source>
</evidence>
<evidence type="ECO:0000313" key="7">
    <source>
        <dbReference type="EMBL" id="KAH7070076.1"/>
    </source>
</evidence>
<evidence type="ECO:0000256" key="5">
    <source>
        <dbReference type="RuleBase" id="RU000461"/>
    </source>
</evidence>
<protein>
    <submittedName>
        <fullName evidence="7">Cytochrome P450</fullName>
    </submittedName>
</protein>
<sequence length="519" mass="59145">MMTLSELVSTAGKYILALVVLRTLIVFSYRILLHPLRSYPGPFIAKLTDFYGAFYAWKRELHHITYRDHQKYGLVMRHGPNKVVFNSAKAIHEIYQNERILKSEAYAVTQIAPNIFNLFNVSDRNIHRTKRRIVGQGLSDRATRQFEPVMLQQVNTFLNKLLNASKESKPVDMSDACKLLGFDVSVELGFGYNLQLQSSEVNRWIVNAISTSNWRINIYIQWPSLKKLNLEKLLLPILLPKVLRYHRLVKTMVKARRQEEIHARPDLFSSVSDYTDPESGQRLSARELWSEATFLIPAGGDTTATTMAATFYYLSRYPACYARLVQEIRSTFATGVEIKSGPKLASCRYLRACIDETLRISPPVGTTLWRDVPRDGLGPAVIDGHAIPEGTLIGVNVYTVHHNEAYFPDPWTFSPERFLEDGDSYDATQMRDMKAAFSPFSIGYRSCAGKPLAYLESSVTVAKALWYFDMEMSGDGHGKKVFEMKDQQGSDHSGPELKWRPRESYWKDLIDTAKKGERG</sequence>
<dbReference type="GO" id="GO:0004497">
    <property type="term" value="F:monooxygenase activity"/>
    <property type="evidence" value="ECO:0007669"/>
    <property type="project" value="UniProtKB-KW"/>
</dbReference>
<keyword evidence="4 5" id="KW-0349">Heme</keyword>
<keyword evidence="6" id="KW-0472">Membrane</keyword>
<dbReference type="InterPro" id="IPR017972">
    <property type="entry name" value="Cyt_P450_CS"/>
</dbReference>